<dbReference type="EMBL" id="CYKH01000567">
    <property type="protein sequence ID" value="CUG06173.1"/>
    <property type="molecule type" value="Genomic_DNA"/>
</dbReference>
<keyword evidence="3" id="KW-1185">Reference proteome</keyword>
<evidence type="ECO:0000313" key="3">
    <source>
        <dbReference type="Proteomes" id="UP000051952"/>
    </source>
</evidence>
<dbReference type="Proteomes" id="UP000051952">
    <property type="component" value="Unassembled WGS sequence"/>
</dbReference>
<evidence type="ECO:0000256" key="1">
    <source>
        <dbReference type="SAM" id="SignalP"/>
    </source>
</evidence>
<keyword evidence="1" id="KW-0732">Signal</keyword>
<sequence>MPHIVSSLIILLAVGATLTPFLADAAIKQLTVHERLKYARHVFVGTVESVEFKDIDRAPQFPEWITRHYKCVVRVDRVVKSNKHSRPNPSHPADELVEGPLVHLMAWKGIGRPAGFVGDSGTATIPEVGKTYAFYTQFLHPDPQLRSTYHESYPHVEEEEFKAYNALMPNGIGELAELLDHEAEDAHAEL</sequence>
<dbReference type="AlphaFoldDB" id="A0A0S4J2H0"/>
<dbReference type="VEuPathDB" id="TriTrypDB:BSAL_71850"/>
<reference evidence="3" key="1">
    <citation type="submission" date="2015-09" db="EMBL/GenBank/DDBJ databases">
        <authorList>
            <consortium name="Pathogen Informatics"/>
        </authorList>
    </citation>
    <scope>NUCLEOTIDE SEQUENCE [LARGE SCALE GENOMIC DNA]</scope>
    <source>
        <strain evidence="3">Lake Konstanz</strain>
    </source>
</reference>
<name>A0A0S4J2H0_BODSA</name>
<gene>
    <name evidence="2" type="ORF">BSAL_71850</name>
</gene>
<feature type="chain" id="PRO_5006621808" evidence="1">
    <location>
        <begin position="24"/>
        <end position="190"/>
    </location>
</feature>
<accession>A0A0S4J2H0</accession>
<evidence type="ECO:0000313" key="2">
    <source>
        <dbReference type="EMBL" id="CUG06173.1"/>
    </source>
</evidence>
<protein>
    <submittedName>
        <fullName evidence="2">Membrane-associated protein, putative</fullName>
    </submittedName>
</protein>
<organism evidence="2 3">
    <name type="scientific">Bodo saltans</name>
    <name type="common">Flagellated protozoan</name>
    <dbReference type="NCBI Taxonomy" id="75058"/>
    <lineage>
        <taxon>Eukaryota</taxon>
        <taxon>Discoba</taxon>
        <taxon>Euglenozoa</taxon>
        <taxon>Kinetoplastea</taxon>
        <taxon>Metakinetoplastina</taxon>
        <taxon>Eubodonida</taxon>
        <taxon>Bodonidae</taxon>
        <taxon>Bodo</taxon>
    </lineage>
</organism>
<proteinExistence type="predicted"/>
<feature type="signal peptide" evidence="1">
    <location>
        <begin position="1"/>
        <end position="23"/>
    </location>
</feature>